<evidence type="ECO:0000259" key="2">
    <source>
        <dbReference type="Pfam" id="PF22150"/>
    </source>
</evidence>
<reference evidence="3 4" key="1">
    <citation type="submission" date="2024-03" db="EMBL/GenBank/DDBJ databases">
        <title>Complete genome of BD2.</title>
        <authorList>
            <person name="Cao G."/>
        </authorList>
    </citation>
    <scope>NUCLEOTIDE SEQUENCE [LARGE SCALE GENOMIC DNA]</scope>
    <source>
        <strain evidence="3 4">BD2</strain>
    </source>
</reference>
<keyword evidence="1" id="KW-0812">Transmembrane</keyword>
<dbReference type="EMBL" id="CP148074">
    <property type="protein sequence ID" value="WXL25095.1"/>
    <property type="molecule type" value="Genomic_DNA"/>
</dbReference>
<proteinExistence type="predicted"/>
<keyword evidence="1" id="KW-1133">Transmembrane helix</keyword>
<dbReference type="InterPro" id="IPR054402">
    <property type="entry name" value="Tt1218-like_dom"/>
</dbReference>
<keyword evidence="1" id="KW-0472">Membrane</keyword>
<dbReference type="InterPro" id="IPR013362">
    <property type="entry name" value="Pilus_4_PilV"/>
</dbReference>
<keyword evidence="4" id="KW-1185">Reference proteome</keyword>
<sequence>MSLMFNRERGASLIEVMVALLIFTVGLLGLAAMQLTSLQSVADSGQRSQSVWLLQDFVERMRANPAGTPAQYAAAANCAALPNPMCADYFNPSTNTKVNGSQCSAAQMAAFDVWEARCSYTGVANFNPNDARFNSRDYITAPAQGALIDTTVVGGDLVLSINWANRSATTTTDINNNRVLSATSDGSTSDVRILR</sequence>
<feature type="domain" description="Type IV pilin Tt1218-like" evidence="2">
    <location>
        <begin position="32"/>
        <end position="114"/>
    </location>
</feature>
<dbReference type="Pfam" id="PF07963">
    <property type="entry name" value="N_methyl"/>
    <property type="match status" value="1"/>
</dbReference>
<evidence type="ECO:0000256" key="1">
    <source>
        <dbReference type="SAM" id="Phobius"/>
    </source>
</evidence>
<dbReference type="InterPro" id="IPR012902">
    <property type="entry name" value="N_methyl_site"/>
</dbReference>
<accession>A0ABZ2RDI1</accession>
<feature type="transmembrane region" description="Helical" evidence="1">
    <location>
        <begin position="12"/>
        <end position="33"/>
    </location>
</feature>
<organism evidence="3 4">
    <name type="scientific">Ectopseudomonas mendocina</name>
    <name type="common">Pseudomonas mendocina</name>
    <dbReference type="NCBI Taxonomy" id="300"/>
    <lineage>
        <taxon>Bacteria</taxon>
        <taxon>Pseudomonadati</taxon>
        <taxon>Pseudomonadota</taxon>
        <taxon>Gammaproteobacteria</taxon>
        <taxon>Pseudomonadales</taxon>
        <taxon>Pseudomonadaceae</taxon>
        <taxon>Ectopseudomonas</taxon>
    </lineage>
</organism>
<dbReference type="Proteomes" id="UP001476583">
    <property type="component" value="Chromosome"/>
</dbReference>
<gene>
    <name evidence="3" type="primary">pilV</name>
    <name evidence="3" type="ORF">WG219_17590</name>
</gene>
<protein>
    <submittedName>
        <fullName evidence="3">Type IV pilus modification protein PilV</fullName>
    </submittedName>
</protein>
<dbReference type="NCBIfam" id="TIGR02523">
    <property type="entry name" value="type_IV_pilV"/>
    <property type="match status" value="1"/>
</dbReference>
<evidence type="ECO:0000313" key="4">
    <source>
        <dbReference type="Proteomes" id="UP001476583"/>
    </source>
</evidence>
<dbReference type="Pfam" id="PF22150">
    <property type="entry name" value="Tt1218-like"/>
    <property type="match status" value="1"/>
</dbReference>
<name>A0ABZ2RDI1_ECTME</name>
<evidence type="ECO:0000313" key="3">
    <source>
        <dbReference type="EMBL" id="WXL25095.1"/>
    </source>
</evidence>